<dbReference type="EMBL" id="JBIQWK010000004">
    <property type="protein sequence ID" value="MFI0573632.1"/>
    <property type="molecule type" value="Genomic_DNA"/>
</dbReference>
<keyword evidence="3" id="KW-0645">Protease</keyword>
<evidence type="ECO:0000313" key="3">
    <source>
        <dbReference type="EMBL" id="MFI0573632.1"/>
    </source>
</evidence>
<comment type="caution">
    <text evidence="3">The sequence shown here is derived from an EMBL/GenBank/DDBJ whole genome shotgun (WGS) entry which is preliminary data.</text>
</comment>
<dbReference type="InterPro" id="IPR036628">
    <property type="entry name" value="Clp_N_dom_sf"/>
</dbReference>
<dbReference type="SUPFAM" id="SSF81923">
    <property type="entry name" value="Double Clp-N motif"/>
    <property type="match status" value="1"/>
</dbReference>
<dbReference type="Pfam" id="PF02861">
    <property type="entry name" value="Clp_N"/>
    <property type="match status" value="1"/>
</dbReference>
<keyword evidence="4" id="KW-1185">Reference proteome</keyword>
<dbReference type="GO" id="GO:0006508">
    <property type="term" value="P:proteolysis"/>
    <property type="evidence" value="ECO:0007669"/>
    <property type="project" value="UniProtKB-KW"/>
</dbReference>
<evidence type="ECO:0000256" key="1">
    <source>
        <dbReference type="PROSITE-ProRule" id="PRU01251"/>
    </source>
</evidence>
<feature type="domain" description="Clp R" evidence="2">
    <location>
        <begin position="366"/>
        <end position="433"/>
    </location>
</feature>
<keyword evidence="1" id="KW-0677">Repeat</keyword>
<gene>
    <name evidence="3" type="ORF">ACH3YB_18610</name>
</gene>
<dbReference type="Gene3D" id="1.10.1780.10">
    <property type="entry name" value="Clp, N-terminal domain"/>
    <property type="match status" value="2"/>
</dbReference>
<organism evidence="3 4">
    <name type="scientific">Streptomyces tendae</name>
    <dbReference type="NCBI Taxonomy" id="1932"/>
    <lineage>
        <taxon>Bacteria</taxon>
        <taxon>Bacillati</taxon>
        <taxon>Actinomycetota</taxon>
        <taxon>Actinomycetes</taxon>
        <taxon>Kitasatosporales</taxon>
        <taxon>Streptomycetaceae</taxon>
        <taxon>Streptomyces</taxon>
    </lineage>
</organism>
<accession>A0ABW7S339</accession>
<name>A0ABW7S339_STRTE</name>
<protein>
    <submittedName>
        <fullName evidence="3">Clp protease N-terminal domain-containing protein</fullName>
    </submittedName>
</protein>
<dbReference type="InterPro" id="IPR004176">
    <property type="entry name" value="Clp_R_N"/>
</dbReference>
<evidence type="ECO:0000313" key="4">
    <source>
        <dbReference type="Proteomes" id="UP001610810"/>
    </source>
</evidence>
<dbReference type="PROSITE" id="PS51903">
    <property type="entry name" value="CLP_R"/>
    <property type="match status" value="1"/>
</dbReference>
<evidence type="ECO:0000259" key="2">
    <source>
        <dbReference type="PROSITE" id="PS51903"/>
    </source>
</evidence>
<sequence>MGQRGTTADLAGLGVTTEFEPDVVEVLVATVRRAVRGESAFAGTDTLLAELVMGDSAAGAVIAPGMRKSGGLSGFIQARAGLGWVSEDEASGGPGARADEVEVEAAWREAWWRFGLGLRESAREGVPAVPPVMSGALRSCLLRALASARAEGTVSVRCRHVARALLELPDSRAREALLLRRLDAAEALTRLDRLDAEAAGSGEAGERPVSYGVLLLRRAGTVGRSGNRLSRAFTSWTAQSGLNGSPVLFAVNVEATRQAVRCGRETVEPVDLLLGALALDRALAVAGHALPEDLVAANAASAVLHRHGVRQVSLVASAGAPVSAGSVASVGTAVSDVSAASAGTAVSAGSVASVASVGGGADQAGGERARLSAAAERVIAGARLRAAERGAPTVGTVHLLSALLDDAGAAAVLAAAQVDPAALRGELDGLPGA</sequence>
<proteinExistence type="predicted"/>
<keyword evidence="3" id="KW-0378">Hydrolase</keyword>
<reference evidence="3 4" key="1">
    <citation type="submission" date="2024-10" db="EMBL/GenBank/DDBJ databases">
        <authorList>
            <person name="Wannawong T."/>
            <person name="Kuncharoen N."/>
            <person name="Mhuantong W."/>
        </authorList>
    </citation>
    <scope>NUCLEOTIDE SEQUENCE [LARGE SCALE GENOMIC DNA]</scope>
    <source>
        <strain evidence="3 4">CALK1-4</strain>
    </source>
</reference>
<dbReference type="Proteomes" id="UP001610810">
    <property type="component" value="Unassembled WGS sequence"/>
</dbReference>
<dbReference type="RefSeq" id="WP_356530058.1">
    <property type="nucleotide sequence ID" value="NZ_JBEXMU010000014.1"/>
</dbReference>
<dbReference type="GO" id="GO:0008233">
    <property type="term" value="F:peptidase activity"/>
    <property type="evidence" value="ECO:0007669"/>
    <property type="project" value="UniProtKB-KW"/>
</dbReference>